<comment type="cofactor">
    <cofactor evidence="2 5 6">
        <name>pyridoxal 5'-phosphate</name>
        <dbReference type="ChEBI" id="CHEBI:597326"/>
    </cofactor>
</comment>
<proteinExistence type="inferred from homology"/>
<evidence type="ECO:0000256" key="2">
    <source>
        <dbReference type="ARBA" id="ARBA00001933"/>
    </source>
</evidence>
<dbReference type="GO" id="GO:0005829">
    <property type="term" value="C:cytosol"/>
    <property type="evidence" value="ECO:0007669"/>
    <property type="project" value="TreeGrafter"/>
</dbReference>
<dbReference type="PANTHER" id="PTHR30511">
    <property type="entry name" value="ALANINE RACEMASE"/>
    <property type="match status" value="1"/>
</dbReference>
<dbReference type="RefSeq" id="WP_092220686.1">
    <property type="nucleotide sequence ID" value="NZ_FNJI01000006.1"/>
</dbReference>
<dbReference type="CDD" id="cd00430">
    <property type="entry name" value="PLPDE_III_AR"/>
    <property type="match status" value="1"/>
</dbReference>
<evidence type="ECO:0000256" key="3">
    <source>
        <dbReference type="ARBA" id="ARBA00022898"/>
    </source>
</evidence>
<dbReference type="STRING" id="91360.SAMN05660330_01152"/>
<evidence type="ECO:0000313" key="10">
    <source>
        <dbReference type="Proteomes" id="UP000199073"/>
    </source>
</evidence>
<dbReference type="GO" id="GO:0030632">
    <property type="term" value="P:D-alanine biosynthetic process"/>
    <property type="evidence" value="ECO:0007669"/>
    <property type="project" value="UniProtKB-UniRule"/>
</dbReference>
<comment type="similarity">
    <text evidence="5">Belongs to the alanine racemase family.</text>
</comment>
<accession>A0A1H0MR50</accession>
<keyword evidence="4 5" id="KW-0413">Isomerase</keyword>
<dbReference type="SUPFAM" id="SSF50621">
    <property type="entry name" value="Alanine racemase C-terminal domain-like"/>
    <property type="match status" value="1"/>
</dbReference>
<dbReference type="EMBL" id="FNJI01000006">
    <property type="protein sequence ID" value="SDO82881.1"/>
    <property type="molecule type" value="Genomic_DNA"/>
</dbReference>
<evidence type="ECO:0000259" key="8">
    <source>
        <dbReference type="SMART" id="SM01005"/>
    </source>
</evidence>
<dbReference type="GO" id="GO:0030170">
    <property type="term" value="F:pyridoxal phosphate binding"/>
    <property type="evidence" value="ECO:0007669"/>
    <property type="project" value="UniProtKB-UniRule"/>
</dbReference>
<name>A0A1H0MR50_9BACT</name>
<dbReference type="OrthoDB" id="9813814at2"/>
<evidence type="ECO:0000256" key="1">
    <source>
        <dbReference type="ARBA" id="ARBA00000316"/>
    </source>
</evidence>
<dbReference type="UniPathway" id="UPA00042">
    <property type="reaction ID" value="UER00497"/>
</dbReference>
<feature type="active site" description="Proton acceptor; specific for D-alanine" evidence="5">
    <location>
        <position position="39"/>
    </location>
</feature>
<keyword evidence="10" id="KW-1185">Reference proteome</keyword>
<dbReference type="Gene3D" id="2.40.37.10">
    <property type="entry name" value="Lyase, Ornithine Decarboxylase, Chain A, domain 1"/>
    <property type="match status" value="1"/>
</dbReference>
<evidence type="ECO:0000256" key="4">
    <source>
        <dbReference type="ARBA" id="ARBA00023235"/>
    </source>
</evidence>
<feature type="active site" description="Proton acceptor; specific for L-alanine" evidence="5">
    <location>
        <position position="269"/>
    </location>
</feature>
<dbReference type="InterPro" id="IPR001608">
    <property type="entry name" value="Ala_racemase_N"/>
</dbReference>
<comment type="catalytic activity">
    <reaction evidence="1 5">
        <text>L-alanine = D-alanine</text>
        <dbReference type="Rhea" id="RHEA:20249"/>
        <dbReference type="ChEBI" id="CHEBI:57416"/>
        <dbReference type="ChEBI" id="CHEBI:57972"/>
        <dbReference type="EC" id="5.1.1.1"/>
    </reaction>
</comment>
<dbReference type="EC" id="5.1.1.1" evidence="5"/>
<dbReference type="InterPro" id="IPR029066">
    <property type="entry name" value="PLP-binding_barrel"/>
</dbReference>
<organism evidence="9 10">
    <name type="scientific">Desulforhopalus singaporensis</name>
    <dbReference type="NCBI Taxonomy" id="91360"/>
    <lineage>
        <taxon>Bacteria</taxon>
        <taxon>Pseudomonadati</taxon>
        <taxon>Thermodesulfobacteriota</taxon>
        <taxon>Desulfobulbia</taxon>
        <taxon>Desulfobulbales</taxon>
        <taxon>Desulfocapsaceae</taxon>
        <taxon>Desulforhopalus</taxon>
    </lineage>
</organism>
<evidence type="ECO:0000313" key="9">
    <source>
        <dbReference type="EMBL" id="SDO82881.1"/>
    </source>
</evidence>
<dbReference type="Proteomes" id="UP000199073">
    <property type="component" value="Unassembled WGS sequence"/>
</dbReference>
<feature type="modified residue" description="N6-(pyridoxal phosphate)lysine" evidence="5 6">
    <location>
        <position position="39"/>
    </location>
</feature>
<sequence>MTIETALRKIVVRPAILERNFKNLQKFVGAGTVVMAMVKGDAYGHGMVEAAQAFARGGCTVFGVVDTVEAVTLRENGVAGKIFVTMGFDPEESGQFVKYDLTPVIYSLQAAQALNDVAKQAGTTIKVHVKVDTGMTRLGIMPGELPAFLEKIESLKNLRAAGIMSHFPESDNPRSEGTKKAIAVFSSLNEQSLKSGQTVNHIANSGAALHFPEARFGMVRAGIALYGYHPAGREATKVMAATHSLLPAMEFKTVVLQVKEVEKGVGVSYGHTFVTGGRTRLATIPVGYENGFSRSLSNRGRVLIHRQYAPIRGRICMNMCMVDVTGIAGVKAGDEVVVMGRQGQKEISADNIADTVNTISYEILCMLGKNNKKEYRLG</sequence>
<gene>
    <name evidence="9" type="ORF">SAMN05660330_01152</name>
</gene>
<dbReference type="GO" id="GO:0008784">
    <property type="term" value="F:alanine racemase activity"/>
    <property type="evidence" value="ECO:0007669"/>
    <property type="project" value="UniProtKB-UniRule"/>
</dbReference>
<comment type="pathway">
    <text evidence="5">Amino-acid biosynthesis; D-alanine biosynthesis; D-alanine from L-alanine: step 1/1.</text>
</comment>
<feature type="binding site" evidence="5 7">
    <location>
        <position position="317"/>
    </location>
    <ligand>
        <name>substrate</name>
    </ligand>
</feature>
<dbReference type="SUPFAM" id="SSF51419">
    <property type="entry name" value="PLP-binding barrel"/>
    <property type="match status" value="1"/>
</dbReference>
<dbReference type="PANTHER" id="PTHR30511:SF0">
    <property type="entry name" value="ALANINE RACEMASE, CATABOLIC-RELATED"/>
    <property type="match status" value="1"/>
</dbReference>
<dbReference type="AlphaFoldDB" id="A0A1H0MR50"/>
<dbReference type="PRINTS" id="PR00992">
    <property type="entry name" value="ALARACEMASE"/>
</dbReference>
<dbReference type="Pfam" id="PF01168">
    <property type="entry name" value="Ala_racemase_N"/>
    <property type="match status" value="1"/>
</dbReference>
<dbReference type="HAMAP" id="MF_01201">
    <property type="entry name" value="Ala_racemase"/>
    <property type="match status" value="1"/>
</dbReference>
<dbReference type="NCBIfam" id="TIGR00492">
    <property type="entry name" value="alr"/>
    <property type="match status" value="1"/>
</dbReference>
<evidence type="ECO:0000256" key="6">
    <source>
        <dbReference type="PIRSR" id="PIRSR600821-50"/>
    </source>
</evidence>
<dbReference type="FunFam" id="3.20.20.10:FF:000002">
    <property type="entry name" value="Alanine racemase"/>
    <property type="match status" value="1"/>
</dbReference>
<comment type="function">
    <text evidence="5">Catalyzes the interconversion of L-alanine and D-alanine. May also act on other amino acids.</text>
</comment>
<dbReference type="SMART" id="SM01005">
    <property type="entry name" value="Ala_racemase_C"/>
    <property type="match status" value="1"/>
</dbReference>
<dbReference type="InterPro" id="IPR000821">
    <property type="entry name" value="Ala_racemase"/>
</dbReference>
<protein>
    <recommendedName>
        <fullName evidence="5">Alanine racemase</fullName>
        <ecNumber evidence="5">5.1.1.1</ecNumber>
    </recommendedName>
</protein>
<feature type="binding site" evidence="5 7">
    <location>
        <position position="137"/>
    </location>
    <ligand>
        <name>substrate</name>
    </ligand>
</feature>
<dbReference type="InterPro" id="IPR009006">
    <property type="entry name" value="Ala_racemase/Decarboxylase_C"/>
</dbReference>
<feature type="domain" description="Alanine racemase C-terminal" evidence="8">
    <location>
        <begin position="248"/>
        <end position="376"/>
    </location>
</feature>
<evidence type="ECO:0000256" key="5">
    <source>
        <dbReference type="HAMAP-Rule" id="MF_01201"/>
    </source>
</evidence>
<keyword evidence="3 5" id="KW-0663">Pyridoxal phosphate</keyword>
<dbReference type="Gene3D" id="3.20.20.10">
    <property type="entry name" value="Alanine racemase"/>
    <property type="match status" value="1"/>
</dbReference>
<dbReference type="InterPro" id="IPR011079">
    <property type="entry name" value="Ala_racemase_C"/>
</dbReference>
<reference evidence="9 10" key="1">
    <citation type="submission" date="2016-10" db="EMBL/GenBank/DDBJ databases">
        <authorList>
            <person name="de Groot N.N."/>
        </authorList>
    </citation>
    <scope>NUCLEOTIDE SEQUENCE [LARGE SCALE GENOMIC DNA]</scope>
    <source>
        <strain evidence="9 10">DSM 12130</strain>
    </source>
</reference>
<evidence type="ECO:0000256" key="7">
    <source>
        <dbReference type="PIRSR" id="PIRSR600821-52"/>
    </source>
</evidence>
<dbReference type="Pfam" id="PF00842">
    <property type="entry name" value="Ala_racemase_C"/>
    <property type="match status" value="1"/>
</dbReference>